<name>A0AAD6MVW4_9EURO</name>
<organism evidence="2 3">
    <name type="scientific">Penicillium malachiteum</name>
    <dbReference type="NCBI Taxonomy" id="1324776"/>
    <lineage>
        <taxon>Eukaryota</taxon>
        <taxon>Fungi</taxon>
        <taxon>Dikarya</taxon>
        <taxon>Ascomycota</taxon>
        <taxon>Pezizomycotina</taxon>
        <taxon>Eurotiomycetes</taxon>
        <taxon>Eurotiomycetidae</taxon>
        <taxon>Eurotiales</taxon>
        <taxon>Aspergillaceae</taxon>
        <taxon>Penicillium</taxon>
    </lineage>
</organism>
<proteinExistence type="predicted"/>
<reference evidence="2" key="2">
    <citation type="submission" date="2023-01" db="EMBL/GenBank/DDBJ databases">
        <authorList>
            <person name="Petersen C."/>
        </authorList>
    </citation>
    <scope>NUCLEOTIDE SEQUENCE</scope>
    <source>
        <strain evidence="2">IBT 17514</strain>
    </source>
</reference>
<comment type="caution">
    <text evidence="2">The sequence shown here is derived from an EMBL/GenBank/DDBJ whole genome shotgun (WGS) entry which is preliminary data.</text>
</comment>
<dbReference type="EMBL" id="JAQJAN010000007">
    <property type="protein sequence ID" value="KAJ5726926.1"/>
    <property type="molecule type" value="Genomic_DNA"/>
</dbReference>
<evidence type="ECO:0000256" key="1">
    <source>
        <dbReference type="SAM" id="MobiDB-lite"/>
    </source>
</evidence>
<feature type="compositionally biased region" description="Basic and acidic residues" evidence="1">
    <location>
        <begin position="32"/>
        <end position="47"/>
    </location>
</feature>
<feature type="region of interest" description="Disordered" evidence="1">
    <location>
        <begin position="28"/>
        <end position="56"/>
    </location>
</feature>
<gene>
    <name evidence="2" type="ORF">N7493_005953</name>
</gene>
<accession>A0AAD6MVW4</accession>
<sequence length="225" mass="25999">MQLKVQNTIPMNPFLFYARKMAWEILNPRPPPKSESEWDSDSNRETESEWDSENNRNMPGIQAENLFCFKNVTRRGKTYHIAGRSDYSLWFGDEESLQCSLVVVESKTPKHRPDRNDARYLLLCYMAMVHRARCDAGNTDGRVWGVATIGTRFYFVHITDSGEWALNLVDMSPRMDSEGLNKILAILTAMIVDGAKQTPVPLFNLNAPRPDVRWTFRSRMIVNYD</sequence>
<protein>
    <submittedName>
        <fullName evidence="2">Uncharacterized protein</fullName>
    </submittedName>
</protein>
<reference evidence="2" key="1">
    <citation type="journal article" date="2023" name="IMA Fungus">
        <title>Comparative genomic study of the Penicillium genus elucidates a diverse pangenome and 15 lateral gene transfer events.</title>
        <authorList>
            <person name="Petersen C."/>
            <person name="Sorensen T."/>
            <person name="Nielsen M.R."/>
            <person name="Sondergaard T.E."/>
            <person name="Sorensen J.L."/>
            <person name="Fitzpatrick D.A."/>
            <person name="Frisvad J.C."/>
            <person name="Nielsen K.L."/>
        </authorList>
    </citation>
    <scope>NUCLEOTIDE SEQUENCE</scope>
    <source>
        <strain evidence="2">IBT 17514</strain>
    </source>
</reference>
<evidence type="ECO:0000313" key="3">
    <source>
        <dbReference type="Proteomes" id="UP001215712"/>
    </source>
</evidence>
<dbReference type="AlphaFoldDB" id="A0AAD6MVW4"/>
<dbReference type="Proteomes" id="UP001215712">
    <property type="component" value="Unassembled WGS sequence"/>
</dbReference>
<keyword evidence="3" id="KW-1185">Reference proteome</keyword>
<evidence type="ECO:0000313" key="2">
    <source>
        <dbReference type="EMBL" id="KAJ5726926.1"/>
    </source>
</evidence>